<feature type="non-terminal residue" evidence="2">
    <location>
        <position position="1"/>
    </location>
</feature>
<protein>
    <submittedName>
        <fullName evidence="2">Phosphoenolpyruvate carboxykinase [ATP]</fullName>
    </submittedName>
</protein>
<feature type="region of interest" description="Disordered" evidence="1">
    <location>
        <begin position="30"/>
        <end position="72"/>
    </location>
</feature>
<reference evidence="2" key="1">
    <citation type="journal article" date="2014" name="PLoS ONE">
        <title>Transcriptome-Based Identification of ABC Transporters in the Western Tarnished Plant Bug Lygus hesperus.</title>
        <authorList>
            <person name="Hull J.J."/>
            <person name="Chaney K."/>
            <person name="Geib S.M."/>
            <person name="Fabrick J.A."/>
            <person name="Brent C.S."/>
            <person name="Walsh D."/>
            <person name="Lavine L.C."/>
        </authorList>
    </citation>
    <scope>NUCLEOTIDE SEQUENCE</scope>
</reference>
<name>A0A0A9YD29_LYGHE</name>
<organism evidence="2">
    <name type="scientific">Lygus hesperus</name>
    <name type="common">Western plant bug</name>
    <dbReference type="NCBI Taxonomy" id="30085"/>
    <lineage>
        <taxon>Eukaryota</taxon>
        <taxon>Metazoa</taxon>
        <taxon>Ecdysozoa</taxon>
        <taxon>Arthropoda</taxon>
        <taxon>Hexapoda</taxon>
        <taxon>Insecta</taxon>
        <taxon>Pterygota</taxon>
        <taxon>Neoptera</taxon>
        <taxon>Paraneoptera</taxon>
        <taxon>Hemiptera</taxon>
        <taxon>Heteroptera</taxon>
        <taxon>Panheteroptera</taxon>
        <taxon>Cimicomorpha</taxon>
        <taxon>Miridae</taxon>
        <taxon>Mirini</taxon>
        <taxon>Lygus</taxon>
    </lineage>
</organism>
<proteinExistence type="predicted"/>
<gene>
    <name evidence="2" type="primary">PCK1_0</name>
    <name evidence="3" type="synonym">PCK1_1</name>
    <name evidence="3" type="ORF">CM83_24989</name>
    <name evidence="2" type="ORF">CM83_24991</name>
</gene>
<evidence type="ECO:0000313" key="3">
    <source>
        <dbReference type="EMBL" id="JAG30055.1"/>
    </source>
</evidence>
<evidence type="ECO:0000256" key="1">
    <source>
        <dbReference type="SAM" id="MobiDB-lite"/>
    </source>
</evidence>
<keyword evidence="2" id="KW-0808">Transferase</keyword>
<reference evidence="2" key="2">
    <citation type="submission" date="2014-07" db="EMBL/GenBank/DDBJ databases">
        <authorList>
            <person name="Hull J."/>
        </authorList>
    </citation>
    <scope>NUCLEOTIDE SEQUENCE</scope>
</reference>
<accession>A0A0A9YD29</accession>
<dbReference type="EMBL" id="GBHO01013550">
    <property type="protein sequence ID" value="JAG30054.1"/>
    <property type="molecule type" value="Transcribed_RNA"/>
</dbReference>
<dbReference type="AlphaFoldDB" id="A0A0A9YD29"/>
<feature type="compositionally biased region" description="Low complexity" evidence="1">
    <location>
        <begin position="36"/>
        <end position="48"/>
    </location>
</feature>
<dbReference type="EMBL" id="GBHO01013549">
    <property type="protein sequence ID" value="JAG30055.1"/>
    <property type="molecule type" value="Transcribed_RNA"/>
</dbReference>
<dbReference type="GO" id="GO:0016301">
    <property type="term" value="F:kinase activity"/>
    <property type="evidence" value="ECO:0007669"/>
    <property type="project" value="UniProtKB-KW"/>
</dbReference>
<sequence length="123" mass="12554">SRWAQGRGLFGGAGLTGGYNSFRDQNQNFGGLGAESVSSASSSPSPAAFGDDGDVNFPESGPAGDVPVPPETQRGLVGAAINVSRAVSQFMGFVIQGATQSFQNYLQTRTRALADVLTAGPIS</sequence>
<keyword evidence="2" id="KW-0418">Kinase</keyword>
<keyword evidence="2" id="KW-0670">Pyruvate</keyword>
<evidence type="ECO:0000313" key="2">
    <source>
        <dbReference type="EMBL" id="JAG30054.1"/>
    </source>
</evidence>